<keyword evidence="2" id="KW-0812">Transmembrane</keyword>
<evidence type="ECO:0000259" key="8">
    <source>
        <dbReference type="PROSITE" id="PS51212"/>
    </source>
</evidence>
<keyword evidence="6" id="KW-0325">Glycoprotein</keyword>
<dbReference type="Proteomes" id="UP000235786">
    <property type="component" value="Unassembled WGS sequence"/>
</dbReference>
<dbReference type="SMART" id="SM00321">
    <property type="entry name" value="WSC"/>
    <property type="match status" value="4"/>
</dbReference>
<accession>A0A2J6R3J8</accession>
<evidence type="ECO:0000256" key="6">
    <source>
        <dbReference type="ARBA" id="ARBA00023180"/>
    </source>
</evidence>
<evidence type="ECO:0000256" key="4">
    <source>
        <dbReference type="ARBA" id="ARBA00022989"/>
    </source>
</evidence>
<dbReference type="GO" id="GO:0005886">
    <property type="term" value="C:plasma membrane"/>
    <property type="evidence" value="ECO:0007669"/>
    <property type="project" value="TreeGrafter"/>
</dbReference>
<reference evidence="9 10" key="1">
    <citation type="submission" date="2016-04" db="EMBL/GenBank/DDBJ databases">
        <title>A degradative enzymes factory behind the ericoid mycorrhizal symbiosis.</title>
        <authorList>
            <consortium name="DOE Joint Genome Institute"/>
            <person name="Martino E."/>
            <person name="Morin E."/>
            <person name="Grelet G."/>
            <person name="Kuo A."/>
            <person name="Kohler A."/>
            <person name="Daghino S."/>
            <person name="Barry K."/>
            <person name="Choi C."/>
            <person name="Cichocki N."/>
            <person name="Clum A."/>
            <person name="Copeland A."/>
            <person name="Hainaut M."/>
            <person name="Haridas S."/>
            <person name="Labutti K."/>
            <person name="Lindquist E."/>
            <person name="Lipzen A."/>
            <person name="Khouja H.-R."/>
            <person name="Murat C."/>
            <person name="Ohm R."/>
            <person name="Olson A."/>
            <person name="Spatafora J."/>
            <person name="Veneault-Fourrey C."/>
            <person name="Henrissat B."/>
            <person name="Grigoriev I."/>
            <person name="Martin F."/>
            <person name="Perotto S."/>
        </authorList>
    </citation>
    <scope>NUCLEOTIDE SEQUENCE [LARGE SCALE GENOMIC DNA]</scope>
    <source>
        <strain evidence="9 10">F</strain>
    </source>
</reference>
<comment type="subcellular location">
    <subcellularLocation>
        <location evidence="1">Membrane</location>
        <topology evidence="1">Single-pass membrane protein</topology>
    </subcellularLocation>
</comment>
<dbReference type="PANTHER" id="PTHR24269:SF16">
    <property type="entry name" value="PROTEIN SLG1"/>
    <property type="match status" value="1"/>
</dbReference>
<evidence type="ECO:0000256" key="3">
    <source>
        <dbReference type="ARBA" id="ARBA00022729"/>
    </source>
</evidence>
<feature type="domain" description="WSC" evidence="8">
    <location>
        <begin position="389"/>
        <end position="483"/>
    </location>
</feature>
<organism evidence="9 10">
    <name type="scientific">Hyaloscypha variabilis (strain UAMH 11265 / GT02V1 / F)</name>
    <name type="common">Meliniomyces variabilis</name>
    <dbReference type="NCBI Taxonomy" id="1149755"/>
    <lineage>
        <taxon>Eukaryota</taxon>
        <taxon>Fungi</taxon>
        <taxon>Dikarya</taxon>
        <taxon>Ascomycota</taxon>
        <taxon>Pezizomycotina</taxon>
        <taxon>Leotiomycetes</taxon>
        <taxon>Helotiales</taxon>
        <taxon>Hyaloscyphaceae</taxon>
        <taxon>Hyaloscypha</taxon>
        <taxon>Hyaloscypha variabilis</taxon>
    </lineage>
</organism>
<dbReference type="OrthoDB" id="2019572at2759"/>
<keyword evidence="10" id="KW-1185">Reference proteome</keyword>
<protein>
    <submittedName>
        <fullName evidence="9">WSC-domain-containing protein</fullName>
    </submittedName>
</protein>
<feature type="region of interest" description="Disordered" evidence="7">
    <location>
        <begin position="244"/>
        <end position="265"/>
    </location>
</feature>
<evidence type="ECO:0000256" key="1">
    <source>
        <dbReference type="ARBA" id="ARBA00004167"/>
    </source>
</evidence>
<dbReference type="Pfam" id="PF01822">
    <property type="entry name" value="WSC"/>
    <property type="match status" value="5"/>
</dbReference>
<feature type="domain" description="WSC" evidence="8">
    <location>
        <begin position="32"/>
        <end position="124"/>
    </location>
</feature>
<dbReference type="STRING" id="1149755.A0A2J6R3J8"/>
<evidence type="ECO:0000313" key="9">
    <source>
        <dbReference type="EMBL" id="PMD33092.1"/>
    </source>
</evidence>
<proteinExistence type="predicted"/>
<evidence type="ECO:0000313" key="10">
    <source>
        <dbReference type="Proteomes" id="UP000235786"/>
    </source>
</evidence>
<keyword evidence="3" id="KW-0732">Signal</keyword>
<gene>
    <name evidence="9" type="ORF">L207DRAFT_548193</name>
</gene>
<dbReference type="AlphaFoldDB" id="A0A2J6R3J8"/>
<evidence type="ECO:0000256" key="7">
    <source>
        <dbReference type="SAM" id="MobiDB-lite"/>
    </source>
</evidence>
<name>A0A2J6R3J8_HYAVF</name>
<keyword evidence="5" id="KW-0472">Membrane</keyword>
<feature type="domain" description="WSC" evidence="8">
    <location>
        <begin position="136"/>
        <end position="234"/>
    </location>
</feature>
<dbReference type="EMBL" id="KZ613957">
    <property type="protein sequence ID" value="PMD33092.1"/>
    <property type="molecule type" value="Genomic_DNA"/>
</dbReference>
<sequence>MVTFLSVHLTLSNARAHIPRQDLGIPVDLLGSWTYQGCYVDVGRTLTEGGYDDVIGMTDEDCIDYCNSLGYVYAGTEYYHECFCGNELAEGAGPAPSTDCNTPCVGDPTETCGGPDRLTLFWSGSSGPQINPGSGLWTFAGCYIEGTTGRILQESPYTPGGIQALTVDICLSTCQDAGYSLAGLEFGQECWCGNSLENGGGIAPDGVAECNMLCPGNLTEYCGGPDHLEMYEYNNALGLPAGTTSSPTVGSGTTTSSTASSAPTASSVGDYTYYGCQTEGTNTRALSAKSYAADSMTLESCQAFCSGYTYFGTEYARECYCGNSFSAGSVPAPQSDCDFACMGDASEICGAGNRLSVYQLGAVAGVAAAPNDPISTPTPATPTPALPNGWSYEGCWVDGVDGRILSYQENNNQALTIESCVDLCLGLGYTIAGLEWSVQCFCGNGVVNGGVLATLQSDCDMPCGGDENEVCGAGQRMSIYSEGPPTIVAPPAPQTTGLPGAWEYQGCLQDNVNGLRTFPYEMQFPSTNDAEVCITACQAYGYKAAGLEYGIQCCKRSSHFGSIYC</sequence>
<feature type="domain" description="WSC" evidence="8">
    <location>
        <begin position="270"/>
        <end position="361"/>
    </location>
</feature>
<dbReference type="PROSITE" id="PS51212">
    <property type="entry name" value="WSC"/>
    <property type="match status" value="4"/>
</dbReference>
<keyword evidence="4" id="KW-1133">Transmembrane helix</keyword>
<dbReference type="InterPro" id="IPR051836">
    <property type="entry name" value="Kremen_rcpt"/>
</dbReference>
<dbReference type="PANTHER" id="PTHR24269">
    <property type="entry name" value="KREMEN PROTEIN"/>
    <property type="match status" value="1"/>
</dbReference>
<evidence type="ECO:0000256" key="2">
    <source>
        <dbReference type="ARBA" id="ARBA00022692"/>
    </source>
</evidence>
<evidence type="ECO:0000256" key="5">
    <source>
        <dbReference type="ARBA" id="ARBA00023136"/>
    </source>
</evidence>
<dbReference type="InterPro" id="IPR002889">
    <property type="entry name" value="WSC_carb-bd"/>
</dbReference>